<dbReference type="EMBL" id="FOAJ01000027">
    <property type="protein sequence ID" value="SEM11791.1"/>
    <property type="molecule type" value="Genomic_DNA"/>
</dbReference>
<dbReference type="OrthoDB" id="8594232at2"/>
<dbReference type="Proteomes" id="UP000199120">
    <property type="component" value="Unassembled WGS sequence"/>
</dbReference>
<evidence type="ECO:0000313" key="1">
    <source>
        <dbReference type="EMBL" id="SEM11791.1"/>
    </source>
</evidence>
<proteinExistence type="predicted"/>
<organism evidence="1 2">
    <name type="scientific">Paraburkholderia caballeronis</name>
    <dbReference type="NCBI Taxonomy" id="416943"/>
    <lineage>
        <taxon>Bacteria</taxon>
        <taxon>Pseudomonadati</taxon>
        <taxon>Pseudomonadota</taxon>
        <taxon>Betaproteobacteria</taxon>
        <taxon>Burkholderiales</taxon>
        <taxon>Burkholderiaceae</taxon>
        <taxon>Paraburkholderia</taxon>
    </lineage>
</organism>
<dbReference type="RefSeq" id="WP_143040713.1">
    <property type="nucleotide sequence ID" value="NZ_FNSR01000002.1"/>
</dbReference>
<dbReference type="CDD" id="cd14744">
    <property type="entry name" value="PAAR_CT_2"/>
    <property type="match status" value="1"/>
</dbReference>
<evidence type="ECO:0008006" key="3">
    <source>
        <dbReference type="Google" id="ProtNLM"/>
    </source>
</evidence>
<dbReference type="AlphaFoldDB" id="A0A1H7VRC6"/>
<accession>A0A1H7VRC6</accession>
<evidence type="ECO:0000313" key="2">
    <source>
        <dbReference type="Proteomes" id="UP000199120"/>
    </source>
</evidence>
<sequence length="185" mass="20326">MSVYYAIVDGDPLTSGPNSRVYAWSKSCFIDDPDGRERSMAFIGDKAHCEKCNSTGTIMGGARVSNEHRLIDLENGGRRQAVGGDYVLCKCPERPQVIARYGRNWIIEDGGDISQQTTRASAANAVLSYDERFTLTDTEGHPLRNIRYRARIGLNVVASGVTGPNGQTQRIVTNGSQNLTLEIER</sequence>
<reference evidence="2" key="1">
    <citation type="submission" date="2016-10" db="EMBL/GenBank/DDBJ databases">
        <authorList>
            <person name="Varghese N."/>
            <person name="Submissions S."/>
        </authorList>
    </citation>
    <scope>NUCLEOTIDE SEQUENCE [LARGE SCALE GENOMIC DNA]</scope>
    <source>
        <strain evidence="2">LMG 26416</strain>
    </source>
</reference>
<gene>
    <name evidence="1" type="ORF">SAMN05192542_12711</name>
</gene>
<dbReference type="STRING" id="416943.SAMN05445871_4434"/>
<name>A0A1H7VRC6_9BURK</name>
<protein>
    <recommendedName>
        <fullName evidence="3">PAAR motif-containing protein</fullName>
    </recommendedName>
</protein>
<keyword evidence="2" id="KW-1185">Reference proteome</keyword>